<feature type="region of interest" description="Disordered" evidence="1">
    <location>
        <begin position="128"/>
        <end position="190"/>
    </location>
</feature>
<dbReference type="Pfam" id="PF11679">
    <property type="entry name" value="DUF3275"/>
    <property type="match status" value="1"/>
</dbReference>
<dbReference type="InterPro" id="IPR021693">
    <property type="entry name" value="DUF3275"/>
</dbReference>
<gene>
    <name evidence="2" type="ORF">GPA26_12170</name>
</gene>
<evidence type="ECO:0000313" key="2">
    <source>
        <dbReference type="EMBL" id="NMF89230.1"/>
    </source>
</evidence>
<dbReference type="RefSeq" id="WP_169206609.1">
    <property type="nucleotide sequence ID" value="NZ_CP059560.1"/>
</dbReference>
<evidence type="ECO:0000256" key="1">
    <source>
        <dbReference type="SAM" id="MobiDB-lite"/>
    </source>
</evidence>
<dbReference type="Proteomes" id="UP000652074">
    <property type="component" value="Unassembled WGS sequence"/>
</dbReference>
<dbReference type="EMBL" id="WTVR01000021">
    <property type="protein sequence ID" value="NMF89230.1"/>
    <property type="molecule type" value="Genomic_DNA"/>
</dbReference>
<evidence type="ECO:0000313" key="3">
    <source>
        <dbReference type="Proteomes" id="UP000652074"/>
    </source>
</evidence>
<protein>
    <submittedName>
        <fullName evidence="2">DUF3275 family protein</fullName>
    </submittedName>
</protein>
<accession>A0ABX1MPT2</accession>
<keyword evidence="3" id="KW-1185">Reference proteome</keyword>
<comment type="caution">
    <text evidence="2">The sequence shown here is derived from an EMBL/GenBank/DDBJ whole genome shotgun (WGS) entry which is preliminary data.</text>
</comment>
<proteinExistence type="predicted"/>
<reference evidence="2 3" key="1">
    <citation type="submission" date="2019-12" db="EMBL/GenBank/DDBJ databases">
        <title>Comparative genomics gives insights into the taxonomy of the Azoarcus-Aromatoleum group and reveals separate origins of nif in the plant-associated Azoarcus and non-plant-associated Aromatoleum sub-groups.</title>
        <authorList>
            <person name="Lafos M."/>
            <person name="Maluk M."/>
            <person name="Batista M."/>
            <person name="Junghare M."/>
            <person name="Carmona M."/>
            <person name="Faoro H."/>
            <person name="Cruz L.M."/>
            <person name="Battistoni F."/>
            <person name="De Souza E."/>
            <person name="Pedrosa F."/>
            <person name="Chen W.-M."/>
            <person name="Poole P.S."/>
            <person name="Dixon R.A."/>
            <person name="James E.K."/>
        </authorList>
    </citation>
    <scope>NUCLEOTIDE SEQUENCE [LARGE SCALE GENOMIC DNA]</scope>
    <source>
        <strain evidence="2 3">ToN1</strain>
    </source>
</reference>
<name>A0ABX1MPT2_9RHOO</name>
<sequence length="259" mass="28607">MLVALLYRTHRWFDPFGVRFSTTHRGRSSPSVGTPPIPHSEIEIVSITVEGTLNIKRIKGANGPFCVGDLLTDIGEFRVKDPILDQFEEGSYTGRYIIQRIFPWSYASNGRLVLEIRARLADLHVHSGTERSLPEAPMEPDPADEAVAQAARPGAGNGELEGSGAPERGQEGGAPPVSPTTGSDESPDLALFGDELHGLVAVRQPVKLDPTIDDRRRFREQRNRLKSGLQYGFVPEEQVWYPEESDRYRAYLAAKADAS</sequence>
<organism evidence="2 3">
    <name type="scientific">Aromatoleum petrolei</name>
    <dbReference type="NCBI Taxonomy" id="76116"/>
    <lineage>
        <taxon>Bacteria</taxon>
        <taxon>Pseudomonadati</taxon>
        <taxon>Pseudomonadota</taxon>
        <taxon>Betaproteobacteria</taxon>
        <taxon>Rhodocyclales</taxon>
        <taxon>Rhodocyclaceae</taxon>
        <taxon>Aromatoleum</taxon>
    </lineage>
</organism>